<evidence type="ECO:0000313" key="4">
    <source>
        <dbReference type="Proteomes" id="UP000219329"/>
    </source>
</evidence>
<dbReference type="Pfam" id="PF11412">
    <property type="entry name" value="DsbD_N"/>
    <property type="match status" value="1"/>
</dbReference>
<proteinExistence type="predicted"/>
<dbReference type="EMBL" id="NTJZ01000008">
    <property type="protein sequence ID" value="PDH33450.1"/>
    <property type="molecule type" value="Genomic_DNA"/>
</dbReference>
<dbReference type="InterPro" id="IPR000866">
    <property type="entry name" value="AhpC/TSA"/>
</dbReference>
<comment type="caution">
    <text evidence="3">The sequence shown here is derived from an EMBL/GenBank/DDBJ whole genome shotgun (WGS) entry which is preliminary data.</text>
</comment>
<feature type="domain" description="Thiol:disulfide interchange protein DsbD N-terminal" evidence="2">
    <location>
        <begin position="159"/>
        <end position="274"/>
    </location>
</feature>
<dbReference type="AlphaFoldDB" id="A0A2A5WAF3"/>
<dbReference type="Gene3D" id="3.40.30.10">
    <property type="entry name" value="Glutaredoxin"/>
    <property type="match status" value="1"/>
</dbReference>
<protein>
    <recommendedName>
        <fullName evidence="5">Redoxin domain-containing protein</fullName>
    </recommendedName>
</protein>
<dbReference type="Gene3D" id="2.60.40.1250">
    <property type="entry name" value="Thiol:disulfide interchange protein DsbD, N-terminal domain"/>
    <property type="match status" value="1"/>
</dbReference>
<dbReference type="GO" id="GO:0016209">
    <property type="term" value="F:antioxidant activity"/>
    <property type="evidence" value="ECO:0007669"/>
    <property type="project" value="InterPro"/>
</dbReference>
<dbReference type="InterPro" id="IPR028250">
    <property type="entry name" value="DsbDN"/>
</dbReference>
<name>A0A2A5WAF3_9GAMM</name>
<reference evidence="3 4" key="1">
    <citation type="submission" date="2017-08" db="EMBL/GenBank/DDBJ databases">
        <title>Fine stratification of microbial communities through a metagenomic profile of the photic zone.</title>
        <authorList>
            <person name="Haro-Moreno J.M."/>
            <person name="Lopez-Perez M."/>
            <person name="De La Torre J."/>
            <person name="Picazo A."/>
            <person name="Camacho A."/>
            <person name="Rodriguez-Valera F."/>
        </authorList>
    </citation>
    <scope>NUCLEOTIDE SEQUENCE [LARGE SCALE GENOMIC DNA]</scope>
    <source>
        <strain evidence="3">MED-G28</strain>
    </source>
</reference>
<dbReference type="Pfam" id="PF00578">
    <property type="entry name" value="AhpC-TSA"/>
    <property type="match status" value="1"/>
</dbReference>
<dbReference type="Proteomes" id="UP000219329">
    <property type="component" value="Unassembled WGS sequence"/>
</dbReference>
<dbReference type="SUPFAM" id="SSF52833">
    <property type="entry name" value="Thioredoxin-like"/>
    <property type="match status" value="1"/>
</dbReference>
<feature type="domain" description="Alkyl hydroperoxide reductase subunit C/ Thiol specific antioxidant" evidence="1">
    <location>
        <begin position="2"/>
        <end position="108"/>
    </location>
</feature>
<dbReference type="GO" id="GO:0016491">
    <property type="term" value="F:oxidoreductase activity"/>
    <property type="evidence" value="ECO:0007669"/>
    <property type="project" value="InterPro"/>
</dbReference>
<dbReference type="InterPro" id="IPR036929">
    <property type="entry name" value="DsbDN_sf"/>
</dbReference>
<accession>A0A2A5WAF3</accession>
<sequence>MELQDQLDALQSQGIGVAAISYDSVEVLADFAERRGITYPILADDDSAVITEFGILNTVAAEGIGENADDPDVQADVAKYVSAFGANQMIVGTPYPGTFMLNSSGEVTSRFFEEFYRERNTTSNIMLKVGAGLSPIAAVEGETAHLKFTAYPSNSTVTVGTRFSLALEVDPGPNMHVYAPGAEEKGYRVIGFNLEPSELARFEPVEFPDSEIYYFEPLDEHVPVYQQPFTILQEVVMSGDAEAEGIMAELDALTLTGTLEYQACDDAICFLPQSIPVSFTLDLDNPDRQRANR</sequence>
<evidence type="ECO:0000313" key="3">
    <source>
        <dbReference type="EMBL" id="PDH33450.1"/>
    </source>
</evidence>
<organism evidence="3 4">
    <name type="scientific">OM182 bacterium MED-G28</name>
    <dbReference type="NCBI Taxonomy" id="1986256"/>
    <lineage>
        <taxon>Bacteria</taxon>
        <taxon>Pseudomonadati</taxon>
        <taxon>Pseudomonadota</taxon>
        <taxon>Gammaproteobacteria</taxon>
        <taxon>OMG group</taxon>
        <taxon>OM182 clade</taxon>
    </lineage>
</organism>
<evidence type="ECO:0008006" key="5">
    <source>
        <dbReference type="Google" id="ProtNLM"/>
    </source>
</evidence>
<evidence type="ECO:0000259" key="2">
    <source>
        <dbReference type="Pfam" id="PF11412"/>
    </source>
</evidence>
<dbReference type="InterPro" id="IPR036249">
    <property type="entry name" value="Thioredoxin-like_sf"/>
</dbReference>
<evidence type="ECO:0000259" key="1">
    <source>
        <dbReference type="Pfam" id="PF00578"/>
    </source>
</evidence>
<gene>
    <name evidence="3" type="ORF">CNF02_08360</name>
</gene>